<sequence>MIAGNLKNRRRIMAPGRLSTRRPAVFPESLWAKRGLVAATKSGVSFLCWQ</sequence>
<organism evidence="1 2">
    <name type="scientific">Cardiobacterium hominis (strain ATCC 15826 / DSM 8339 / NCTC 10426 / 6573)</name>
    <dbReference type="NCBI Taxonomy" id="638300"/>
    <lineage>
        <taxon>Bacteria</taxon>
        <taxon>Pseudomonadati</taxon>
        <taxon>Pseudomonadota</taxon>
        <taxon>Gammaproteobacteria</taxon>
        <taxon>Cardiobacteriales</taxon>
        <taxon>Cardiobacteriaceae</taxon>
        <taxon>Cardiobacterium</taxon>
    </lineage>
</organism>
<reference evidence="1 2" key="1">
    <citation type="submission" date="2009-08" db="EMBL/GenBank/DDBJ databases">
        <authorList>
            <person name="Qin X."/>
            <person name="Bachman B."/>
            <person name="Battles P."/>
            <person name="Bell A."/>
            <person name="Bess C."/>
            <person name="Bickham C."/>
            <person name="Chaboub L."/>
            <person name="Chen D."/>
            <person name="Coyle M."/>
            <person name="Deiros D.R."/>
            <person name="Dinh H."/>
            <person name="Forbes L."/>
            <person name="Fowler G."/>
            <person name="Francisco L."/>
            <person name="Fu Q."/>
            <person name="Gubbala S."/>
            <person name="Hale W."/>
            <person name="Han Y."/>
            <person name="Hemphill L."/>
            <person name="Highlander S.K."/>
            <person name="Hirani K."/>
            <person name="Hogues M."/>
            <person name="Jackson L."/>
            <person name="Jakkamsetti A."/>
            <person name="Javaid M."/>
            <person name="Jiang H."/>
            <person name="Korchina V."/>
            <person name="Kovar C."/>
            <person name="Lara F."/>
            <person name="Lee S."/>
            <person name="Mata R."/>
            <person name="Mathew T."/>
            <person name="Moen C."/>
            <person name="Morales K."/>
            <person name="Munidasa M."/>
            <person name="Nazareth L."/>
            <person name="Ngo R."/>
            <person name="Nguyen L."/>
            <person name="Okwuonu G."/>
            <person name="Ongeri F."/>
            <person name="Patil S."/>
            <person name="Petrosino J."/>
            <person name="Pham C."/>
            <person name="Pham P."/>
            <person name="Pu L.-L."/>
            <person name="Puazo M."/>
            <person name="Raj R."/>
            <person name="Reid J."/>
            <person name="Rouhana J."/>
            <person name="Saada N."/>
            <person name="Shang Y."/>
            <person name="Simmons D."/>
            <person name="Thornton R."/>
            <person name="Warren J."/>
            <person name="Weissenberger G."/>
            <person name="Zhang J."/>
            <person name="Zhang L."/>
            <person name="Zhou C."/>
            <person name="Zhu D."/>
            <person name="Muzny D."/>
            <person name="Worley K."/>
            <person name="Gibbs R."/>
        </authorList>
    </citation>
    <scope>NUCLEOTIDE SEQUENCE [LARGE SCALE GENOMIC DNA]</scope>
    <source>
        <strain evidence="2">ATCC 15826 / DSM 8339 / NCTC 10426 / 6573</strain>
    </source>
</reference>
<name>C8N9N5_CARH6</name>
<evidence type="ECO:0000313" key="1">
    <source>
        <dbReference type="EMBL" id="EEV88723.1"/>
    </source>
</evidence>
<comment type="caution">
    <text evidence="1">The sequence shown here is derived from an EMBL/GenBank/DDBJ whole genome shotgun (WGS) entry which is preliminary data.</text>
</comment>
<dbReference type="HOGENOM" id="CLU_3115886_0_0_6"/>
<gene>
    <name evidence="1" type="ORF">HMPREF0198_1213</name>
</gene>
<accession>C8N9N5</accession>
<evidence type="ECO:0000313" key="2">
    <source>
        <dbReference type="Proteomes" id="UP000004870"/>
    </source>
</evidence>
<dbReference type="EMBL" id="ACKY01000058">
    <property type="protein sequence ID" value="EEV88723.1"/>
    <property type="molecule type" value="Genomic_DNA"/>
</dbReference>
<proteinExistence type="predicted"/>
<dbReference type="Proteomes" id="UP000004870">
    <property type="component" value="Unassembled WGS sequence"/>
</dbReference>
<keyword evidence="2" id="KW-1185">Reference proteome</keyword>
<dbReference type="AlphaFoldDB" id="C8N9N5"/>
<protein>
    <submittedName>
        <fullName evidence="1">Uncharacterized protein</fullName>
    </submittedName>
</protein>